<accession>A0ACB9SSE5</accession>
<dbReference type="EMBL" id="CM043021">
    <property type="protein sequence ID" value="KAI4457683.1"/>
    <property type="molecule type" value="Genomic_DNA"/>
</dbReference>
<keyword evidence="2" id="KW-1185">Reference proteome</keyword>
<keyword evidence="1" id="KW-0407">Ion channel</keyword>
<keyword evidence="1" id="KW-0406">Ion transport</keyword>
<organism evidence="1 2">
    <name type="scientific">Holotrichia oblita</name>
    <name type="common">Chafer beetle</name>
    <dbReference type="NCBI Taxonomy" id="644536"/>
    <lineage>
        <taxon>Eukaryota</taxon>
        <taxon>Metazoa</taxon>
        <taxon>Ecdysozoa</taxon>
        <taxon>Arthropoda</taxon>
        <taxon>Hexapoda</taxon>
        <taxon>Insecta</taxon>
        <taxon>Pterygota</taxon>
        <taxon>Neoptera</taxon>
        <taxon>Endopterygota</taxon>
        <taxon>Coleoptera</taxon>
        <taxon>Polyphaga</taxon>
        <taxon>Scarabaeiformia</taxon>
        <taxon>Scarabaeidae</taxon>
        <taxon>Melolonthinae</taxon>
        <taxon>Holotrichia</taxon>
    </lineage>
</organism>
<proteinExistence type="predicted"/>
<evidence type="ECO:0000313" key="2">
    <source>
        <dbReference type="Proteomes" id="UP001056778"/>
    </source>
</evidence>
<keyword evidence="1" id="KW-0813">Transport</keyword>
<name>A0ACB9SSE5_HOLOL</name>
<protein>
    <submittedName>
        <fullName evidence="1">Inward rectifier potassium channel</fullName>
    </submittedName>
</protein>
<sequence length="388" mass="44660">MAVEETKNISENLPIEIDAIQCEEDNLQDTVSSVIYPDIRRKKKSISNYRPYASPTNRIVKKCGKYNVIKENIPEKTSRYFRDLGNTILSIRWRWILISICLANGVAYLIFTFIWMAMVLWEESYMDIKTEGHCINGTNSFAGYLILVVDTMTTIGTGSITPTDCQNGWVMMTLLALTSVAIEGALVSAVFVKMARPNTKDCIKQFSKKAVICIRDGVHCLIFRIKDLNGRYWAKTSIKAILIRRKNLKEGDSLPYYFENLKLENTGLLIWPQEVVHKINKESPFWNMSKLDLCILRSVYRFEIMIILEGDSLTTGHPSQSQTSYTNKEILWGYRFSPCVEYDELEQKYIVNKKMFNETVKYEIPECSARELYLAARNESATAKAEDR</sequence>
<dbReference type="Proteomes" id="UP001056778">
    <property type="component" value="Chromosome 7"/>
</dbReference>
<evidence type="ECO:0000313" key="1">
    <source>
        <dbReference type="EMBL" id="KAI4457683.1"/>
    </source>
</evidence>
<comment type="caution">
    <text evidence="1">The sequence shown here is derived from an EMBL/GenBank/DDBJ whole genome shotgun (WGS) entry which is preliminary data.</text>
</comment>
<gene>
    <name evidence="1" type="ORF">MML48_7g00015232</name>
</gene>
<reference evidence="1" key="1">
    <citation type="submission" date="2022-04" db="EMBL/GenBank/DDBJ databases">
        <title>Chromosome-scale genome assembly of Holotrichia oblita Faldermann.</title>
        <authorList>
            <person name="Rongchong L."/>
        </authorList>
    </citation>
    <scope>NUCLEOTIDE SEQUENCE</scope>
    <source>
        <strain evidence="1">81SQS9</strain>
    </source>
</reference>